<dbReference type="EMBL" id="KE345913">
    <property type="protein sequence ID" value="EXC20339.1"/>
    <property type="molecule type" value="Genomic_DNA"/>
</dbReference>
<feature type="transmembrane region" description="Helical" evidence="2">
    <location>
        <begin position="79"/>
        <end position="99"/>
    </location>
</feature>
<protein>
    <submittedName>
        <fullName evidence="3">Uncharacterized protein</fullName>
    </submittedName>
</protein>
<name>W9S0T2_9ROSA</name>
<feature type="region of interest" description="Disordered" evidence="1">
    <location>
        <begin position="1"/>
        <end position="23"/>
    </location>
</feature>
<keyword evidence="4" id="KW-1185">Reference proteome</keyword>
<evidence type="ECO:0000313" key="4">
    <source>
        <dbReference type="Proteomes" id="UP000030645"/>
    </source>
</evidence>
<dbReference type="AlphaFoldDB" id="W9S0T2"/>
<keyword evidence="2" id="KW-1133">Transmembrane helix</keyword>
<organism evidence="3 4">
    <name type="scientific">Morus notabilis</name>
    <dbReference type="NCBI Taxonomy" id="981085"/>
    <lineage>
        <taxon>Eukaryota</taxon>
        <taxon>Viridiplantae</taxon>
        <taxon>Streptophyta</taxon>
        <taxon>Embryophyta</taxon>
        <taxon>Tracheophyta</taxon>
        <taxon>Spermatophyta</taxon>
        <taxon>Magnoliopsida</taxon>
        <taxon>eudicotyledons</taxon>
        <taxon>Gunneridae</taxon>
        <taxon>Pentapetalae</taxon>
        <taxon>rosids</taxon>
        <taxon>fabids</taxon>
        <taxon>Rosales</taxon>
        <taxon>Moraceae</taxon>
        <taxon>Moreae</taxon>
        <taxon>Morus</taxon>
    </lineage>
</organism>
<keyword evidence="2" id="KW-0812">Transmembrane</keyword>
<keyword evidence="2" id="KW-0472">Membrane</keyword>
<evidence type="ECO:0000256" key="2">
    <source>
        <dbReference type="SAM" id="Phobius"/>
    </source>
</evidence>
<gene>
    <name evidence="3" type="ORF">L484_020560</name>
</gene>
<accession>W9S0T2</accession>
<evidence type="ECO:0000256" key="1">
    <source>
        <dbReference type="SAM" id="MobiDB-lite"/>
    </source>
</evidence>
<evidence type="ECO:0000313" key="3">
    <source>
        <dbReference type="EMBL" id="EXC20339.1"/>
    </source>
</evidence>
<sequence length="102" mass="10891">MRNGAGQGQLPGEITGSPKPCERQNWRQNWGVLVSNGSISRAFGFGVGFRFCPCFGVIILGTDTGTGASQGHNHRHRNVVAYGTIVILVLGRLGLAQLLKIT</sequence>
<reference evidence="4" key="1">
    <citation type="submission" date="2013-01" db="EMBL/GenBank/DDBJ databases">
        <title>Draft Genome Sequence of a Mulberry Tree, Morus notabilis C.K. Schneid.</title>
        <authorList>
            <person name="He N."/>
            <person name="Zhao S."/>
        </authorList>
    </citation>
    <scope>NUCLEOTIDE SEQUENCE</scope>
</reference>
<dbReference type="Proteomes" id="UP000030645">
    <property type="component" value="Unassembled WGS sequence"/>
</dbReference>
<proteinExistence type="predicted"/>